<proteinExistence type="predicted"/>
<dbReference type="InterPro" id="IPR050638">
    <property type="entry name" value="AA-Vitamin_Transporters"/>
</dbReference>
<dbReference type="Gene3D" id="1.10.3730.20">
    <property type="match status" value="1"/>
</dbReference>
<feature type="transmembrane region" description="Helical" evidence="6">
    <location>
        <begin position="161"/>
        <end position="180"/>
    </location>
</feature>
<accession>A0A381XEK3</accession>
<evidence type="ECO:0000256" key="3">
    <source>
        <dbReference type="ARBA" id="ARBA00022692"/>
    </source>
</evidence>
<evidence type="ECO:0000313" key="8">
    <source>
        <dbReference type="EMBL" id="SVA63179.1"/>
    </source>
</evidence>
<feature type="transmembrane region" description="Helical" evidence="6">
    <location>
        <begin position="258"/>
        <end position="275"/>
    </location>
</feature>
<keyword evidence="4 6" id="KW-1133">Transmembrane helix</keyword>
<feature type="transmembrane region" description="Helical" evidence="6">
    <location>
        <begin position="43"/>
        <end position="66"/>
    </location>
</feature>
<dbReference type="InterPro" id="IPR037185">
    <property type="entry name" value="EmrE-like"/>
</dbReference>
<dbReference type="EMBL" id="UINC01014900">
    <property type="protein sequence ID" value="SVA63179.1"/>
    <property type="molecule type" value="Genomic_DNA"/>
</dbReference>
<sequence>MFRLENYGISATMQAYYLLVLTTLCWGLNAVFARMAVGEISPMLLVSVRWLGTLVLLVLFAGKAIIADLPAIRRNFGYSFLLGTVGLGGFGTLIYYSAYTTTAVNIGIIQGAMPAIVLVGSYFFFRTPVSLLQICGVIVTILGVVLVSTRGEIERLMTLSFNTGDLLMLIAVLFYGSYTLGLRRKSDLSSIALFASVVASAFVSTLPLTIYEFASGRTVWPGPQYWGLVGLIVLLPSFLSQICFITSVKLIGPARSGVFINLVPIFASFFAVVLLEEAFELFQGLSLLLVLSGIYIFEKYKPLPNRVSSNENAANAG</sequence>
<evidence type="ECO:0000256" key="5">
    <source>
        <dbReference type="ARBA" id="ARBA00023136"/>
    </source>
</evidence>
<evidence type="ECO:0000256" key="1">
    <source>
        <dbReference type="ARBA" id="ARBA00004651"/>
    </source>
</evidence>
<feature type="transmembrane region" description="Helical" evidence="6">
    <location>
        <begin position="78"/>
        <end position="98"/>
    </location>
</feature>
<keyword evidence="2" id="KW-1003">Cell membrane</keyword>
<organism evidence="8">
    <name type="scientific">marine metagenome</name>
    <dbReference type="NCBI Taxonomy" id="408172"/>
    <lineage>
        <taxon>unclassified sequences</taxon>
        <taxon>metagenomes</taxon>
        <taxon>ecological metagenomes</taxon>
    </lineage>
</organism>
<dbReference type="Pfam" id="PF00892">
    <property type="entry name" value="EamA"/>
    <property type="match status" value="2"/>
</dbReference>
<feature type="transmembrane region" description="Helical" evidence="6">
    <location>
        <begin position="281"/>
        <end position="297"/>
    </location>
</feature>
<feature type="transmembrane region" description="Helical" evidence="6">
    <location>
        <begin position="104"/>
        <end position="124"/>
    </location>
</feature>
<evidence type="ECO:0000256" key="6">
    <source>
        <dbReference type="SAM" id="Phobius"/>
    </source>
</evidence>
<evidence type="ECO:0000256" key="4">
    <source>
        <dbReference type="ARBA" id="ARBA00022989"/>
    </source>
</evidence>
<evidence type="ECO:0000259" key="7">
    <source>
        <dbReference type="Pfam" id="PF00892"/>
    </source>
</evidence>
<feature type="transmembrane region" description="Helical" evidence="6">
    <location>
        <begin position="131"/>
        <end position="149"/>
    </location>
</feature>
<feature type="transmembrane region" description="Helical" evidence="6">
    <location>
        <begin position="225"/>
        <end position="246"/>
    </location>
</feature>
<dbReference type="InterPro" id="IPR000620">
    <property type="entry name" value="EamA_dom"/>
</dbReference>
<reference evidence="8" key="1">
    <citation type="submission" date="2018-05" db="EMBL/GenBank/DDBJ databases">
        <authorList>
            <person name="Lanie J.A."/>
            <person name="Ng W.-L."/>
            <person name="Kazmierczak K.M."/>
            <person name="Andrzejewski T.M."/>
            <person name="Davidsen T.M."/>
            <person name="Wayne K.J."/>
            <person name="Tettelin H."/>
            <person name="Glass J.I."/>
            <person name="Rusch D."/>
            <person name="Podicherti R."/>
            <person name="Tsui H.-C.T."/>
            <person name="Winkler M.E."/>
        </authorList>
    </citation>
    <scope>NUCLEOTIDE SEQUENCE</scope>
</reference>
<dbReference type="PANTHER" id="PTHR32322">
    <property type="entry name" value="INNER MEMBRANE TRANSPORTER"/>
    <property type="match status" value="1"/>
</dbReference>
<dbReference type="AlphaFoldDB" id="A0A381XEK3"/>
<comment type="subcellular location">
    <subcellularLocation>
        <location evidence="1">Cell membrane</location>
        <topology evidence="1">Multi-pass membrane protein</topology>
    </subcellularLocation>
</comment>
<feature type="domain" description="EamA" evidence="7">
    <location>
        <begin position="15"/>
        <end position="149"/>
    </location>
</feature>
<feature type="transmembrane region" description="Helical" evidence="6">
    <location>
        <begin position="192"/>
        <end position="213"/>
    </location>
</feature>
<dbReference type="GO" id="GO:0005886">
    <property type="term" value="C:plasma membrane"/>
    <property type="evidence" value="ECO:0007669"/>
    <property type="project" value="UniProtKB-SubCell"/>
</dbReference>
<keyword evidence="5 6" id="KW-0472">Membrane</keyword>
<protein>
    <recommendedName>
        <fullName evidence="7">EamA domain-containing protein</fullName>
    </recommendedName>
</protein>
<dbReference type="SUPFAM" id="SSF103481">
    <property type="entry name" value="Multidrug resistance efflux transporter EmrE"/>
    <property type="match status" value="2"/>
</dbReference>
<gene>
    <name evidence="8" type="ORF">METZ01_LOCUS116033</name>
</gene>
<feature type="domain" description="EamA" evidence="7">
    <location>
        <begin position="163"/>
        <end position="296"/>
    </location>
</feature>
<keyword evidence="3 6" id="KW-0812">Transmembrane</keyword>
<evidence type="ECO:0000256" key="2">
    <source>
        <dbReference type="ARBA" id="ARBA00022475"/>
    </source>
</evidence>
<name>A0A381XEK3_9ZZZZ</name>
<dbReference type="PANTHER" id="PTHR32322:SF18">
    <property type="entry name" value="S-ADENOSYLMETHIONINE_S-ADENOSYLHOMOCYSTEINE TRANSPORTER"/>
    <property type="match status" value="1"/>
</dbReference>